<evidence type="ECO:0000256" key="2">
    <source>
        <dbReference type="SAM" id="MobiDB-lite"/>
    </source>
</evidence>
<feature type="region of interest" description="Disordered" evidence="2">
    <location>
        <begin position="226"/>
        <end position="249"/>
    </location>
</feature>
<reference evidence="4" key="1">
    <citation type="submission" date="2023-03" db="EMBL/GenBank/DDBJ databases">
        <authorList>
            <person name="Steffen K."/>
            <person name="Cardenas P."/>
        </authorList>
    </citation>
    <scope>NUCLEOTIDE SEQUENCE</scope>
</reference>
<accession>A0AA35RG66</accession>
<dbReference type="Proteomes" id="UP001174909">
    <property type="component" value="Unassembled WGS sequence"/>
</dbReference>
<name>A0AA35RG66_GEOBA</name>
<feature type="region of interest" description="Disordered" evidence="2">
    <location>
        <begin position="1"/>
        <end position="100"/>
    </location>
</feature>
<feature type="compositionally biased region" description="Basic and acidic residues" evidence="2">
    <location>
        <begin position="57"/>
        <end position="73"/>
    </location>
</feature>
<keyword evidence="3" id="KW-0472">Membrane</keyword>
<keyword evidence="5" id="KW-1185">Reference proteome</keyword>
<feature type="transmembrane region" description="Helical" evidence="3">
    <location>
        <begin position="128"/>
        <end position="149"/>
    </location>
</feature>
<evidence type="ECO:0000313" key="4">
    <source>
        <dbReference type="EMBL" id="CAI8010098.1"/>
    </source>
</evidence>
<proteinExistence type="predicted"/>
<protein>
    <submittedName>
        <fullName evidence="4">Uncharacterized protein</fullName>
    </submittedName>
</protein>
<comment type="caution">
    <text evidence="4">The sequence shown here is derived from an EMBL/GenBank/DDBJ whole genome shotgun (WGS) entry which is preliminary data.</text>
</comment>
<sequence>MSEEHEMCSYVSYDADDRSQISPADNALPARYRTRQTPRGGKRRKTTLAKRQQSLVKLEKQLSREFSSDEETSKSPPPGDGEERYKIPSDDSGSSVDEDYEVDSIASSIEETLTWRGRMQVALHSTGFHGLIVALVIADALIVIFELLLDVGAFGTVLSAKSRSDQQLSEARLKVRKIVHAFHKAQDKMDALEEQNRLLKKEVARAKGVRVPRGHFGIQAQAAIDKTNEQAADTRETSTVPEEMNSGEQKPISMPEIVVTEAGGRNGTDM</sequence>
<evidence type="ECO:0000313" key="5">
    <source>
        <dbReference type="Proteomes" id="UP001174909"/>
    </source>
</evidence>
<dbReference type="AlphaFoldDB" id="A0AA35RG66"/>
<keyword evidence="3" id="KW-1133">Transmembrane helix</keyword>
<feature type="coiled-coil region" evidence="1">
    <location>
        <begin position="175"/>
        <end position="209"/>
    </location>
</feature>
<evidence type="ECO:0000256" key="3">
    <source>
        <dbReference type="SAM" id="Phobius"/>
    </source>
</evidence>
<keyword evidence="3" id="KW-0812">Transmembrane</keyword>
<evidence type="ECO:0000256" key="1">
    <source>
        <dbReference type="SAM" id="Coils"/>
    </source>
</evidence>
<gene>
    <name evidence="4" type="ORF">GBAR_LOCUS6684</name>
</gene>
<dbReference type="EMBL" id="CASHTH010001008">
    <property type="protein sequence ID" value="CAI8010098.1"/>
    <property type="molecule type" value="Genomic_DNA"/>
</dbReference>
<organism evidence="4 5">
    <name type="scientific">Geodia barretti</name>
    <name type="common">Barrett's horny sponge</name>
    <dbReference type="NCBI Taxonomy" id="519541"/>
    <lineage>
        <taxon>Eukaryota</taxon>
        <taxon>Metazoa</taxon>
        <taxon>Porifera</taxon>
        <taxon>Demospongiae</taxon>
        <taxon>Heteroscleromorpha</taxon>
        <taxon>Tetractinellida</taxon>
        <taxon>Astrophorina</taxon>
        <taxon>Geodiidae</taxon>
        <taxon>Geodia</taxon>
    </lineage>
</organism>
<feature type="compositionally biased region" description="Basic residues" evidence="2">
    <location>
        <begin position="32"/>
        <end position="48"/>
    </location>
</feature>
<feature type="compositionally biased region" description="Basic and acidic residues" evidence="2">
    <location>
        <begin position="226"/>
        <end position="236"/>
    </location>
</feature>
<keyword evidence="1" id="KW-0175">Coiled coil</keyword>